<evidence type="ECO:0000313" key="7">
    <source>
        <dbReference type="EMBL" id="CAB4550693.1"/>
    </source>
</evidence>
<evidence type="ECO:0000256" key="4">
    <source>
        <dbReference type="ARBA" id="ARBA00023065"/>
    </source>
</evidence>
<dbReference type="InterPro" id="IPR036771">
    <property type="entry name" value="ATPsynth_dsu/esu_N"/>
</dbReference>
<dbReference type="GO" id="GO:0045259">
    <property type="term" value="C:proton-transporting ATP synthase complex"/>
    <property type="evidence" value="ECO:0007669"/>
    <property type="project" value="InterPro"/>
</dbReference>
<feature type="domain" description="ATP synthase F1 complex delta/epsilon subunit N-terminal" evidence="6">
    <location>
        <begin position="7"/>
        <end position="84"/>
    </location>
</feature>
<protein>
    <submittedName>
        <fullName evidence="7">Unannotated protein</fullName>
    </submittedName>
</protein>
<dbReference type="NCBIfam" id="NF009977">
    <property type="entry name" value="PRK13442.1"/>
    <property type="match status" value="1"/>
</dbReference>
<gene>
    <name evidence="7" type="ORF">UFOPK1503_01027</name>
</gene>
<dbReference type="EMBL" id="CAEZST010000022">
    <property type="protein sequence ID" value="CAB4550693.1"/>
    <property type="molecule type" value="Genomic_DNA"/>
</dbReference>
<evidence type="ECO:0000256" key="3">
    <source>
        <dbReference type="ARBA" id="ARBA00022448"/>
    </source>
</evidence>
<sequence>MAKQVVVNLVSAEREIWSGEADMVVAKTSVGEIGLLAGHEPILAVLVGGQIRINSTAGNVVVETQEGGFISMESDVVTVVVRDAQLVK</sequence>
<dbReference type="Gene3D" id="2.60.15.10">
    <property type="entry name" value="F0F1 ATP synthase delta/epsilon subunit, N-terminal"/>
    <property type="match status" value="1"/>
</dbReference>
<dbReference type="GO" id="GO:0046933">
    <property type="term" value="F:proton-transporting ATP synthase activity, rotational mechanism"/>
    <property type="evidence" value="ECO:0007669"/>
    <property type="project" value="InterPro"/>
</dbReference>
<dbReference type="InterPro" id="IPR020546">
    <property type="entry name" value="ATP_synth_F1_dsu/esu_N"/>
</dbReference>
<evidence type="ECO:0000256" key="2">
    <source>
        <dbReference type="ARBA" id="ARBA00005712"/>
    </source>
</evidence>
<keyword evidence="4" id="KW-0406">Ion transport</keyword>
<reference evidence="7" key="1">
    <citation type="submission" date="2020-05" db="EMBL/GenBank/DDBJ databases">
        <authorList>
            <person name="Chiriac C."/>
            <person name="Salcher M."/>
            <person name="Ghai R."/>
            <person name="Kavagutti S V."/>
        </authorList>
    </citation>
    <scope>NUCLEOTIDE SEQUENCE</scope>
</reference>
<organism evidence="7">
    <name type="scientific">freshwater metagenome</name>
    <dbReference type="NCBI Taxonomy" id="449393"/>
    <lineage>
        <taxon>unclassified sequences</taxon>
        <taxon>metagenomes</taxon>
        <taxon>ecological metagenomes</taxon>
    </lineage>
</organism>
<name>A0A6J6CKS6_9ZZZZ</name>
<evidence type="ECO:0000259" key="6">
    <source>
        <dbReference type="Pfam" id="PF02823"/>
    </source>
</evidence>
<accession>A0A6J6CKS6</accession>
<proteinExistence type="inferred from homology"/>
<comment type="similarity">
    <text evidence="2">Belongs to the ATPase epsilon chain family.</text>
</comment>
<dbReference type="Pfam" id="PF02823">
    <property type="entry name" value="ATP-synt_DE_N"/>
    <property type="match status" value="1"/>
</dbReference>
<dbReference type="CDD" id="cd12152">
    <property type="entry name" value="F1-ATPase_delta"/>
    <property type="match status" value="1"/>
</dbReference>
<dbReference type="SUPFAM" id="SSF51344">
    <property type="entry name" value="Epsilon subunit of F1F0-ATP synthase N-terminal domain"/>
    <property type="match status" value="1"/>
</dbReference>
<dbReference type="AlphaFoldDB" id="A0A6J6CKS6"/>
<keyword evidence="3" id="KW-0813">Transport</keyword>
<dbReference type="InterPro" id="IPR001469">
    <property type="entry name" value="ATP_synth_F1_dsu/esu"/>
</dbReference>
<comment type="subcellular location">
    <subcellularLocation>
        <location evidence="1">Membrane</location>
    </subcellularLocation>
</comment>
<evidence type="ECO:0000256" key="5">
    <source>
        <dbReference type="ARBA" id="ARBA00023136"/>
    </source>
</evidence>
<evidence type="ECO:0000256" key="1">
    <source>
        <dbReference type="ARBA" id="ARBA00004370"/>
    </source>
</evidence>
<keyword evidence="5" id="KW-0472">Membrane</keyword>